<sequence>MAGYNQQKVNSRQRFENFDNWLTSRIGQVWLNTEIECLNPVLESIFGIFSGVCTGGSGSALLEKSLIHYPFFVSPYTINHSAVNQMVCDLCCWPVESQSLDLVVLHHTLELVTRPHFLLREATRTVSPEGKLVIIGVNPWSLYYCLQYMLVKQYRLWDRIPAISARRLTDWLTLLGYRIENICYGAHGFPFQDMFFKKIFKKKSQHGLSGYFRYDFSRLPVGAFYIIIASREESGMIPLKSCWRPIRKRFKRPTVIGPTTG</sequence>
<name>A0A2H9T728_9ZZZZ</name>
<dbReference type="Gene3D" id="3.40.50.150">
    <property type="entry name" value="Vaccinia Virus protein VP39"/>
    <property type="match status" value="1"/>
</dbReference>
<dbReference type="SUPFAM" id="SSF53335">
    <property type="entry name" value="S-adenosyl-L-methionine-dependent methyltransferases"/>
    <property type="match status" value="1"/>
</dbReference>
<dbReference type="InterPro" id="IPR029063">
    <property type="entry name" value="SAM-dependent_MTases_sf"/>
</dbReference>
<dbReference type="GO" id="GO:0008757">
    <property type="term" value="F:S-adenosylmethionine-dependent methyltransferase activity"/>
    <property type="evidence" value="ECO:0007669"/>
    <property type="project" value="InterPro"/>
</dbReference>
<reference evidence="2" key="1">
    <citation type="journal article" date="2017" name="Appl. Environ. Microbiol.">
        <title>Molecular characterization of an Endozoicomonas-like organism causing infection in king scallop Pecten maximus L.</title>
        <authorList>
            <person name="Cano I."/>
            <person name="van Aerle R."/>
            <person name="Ross S."/>
            <person name="Verner-Jeffreys D.W."/>
            <person name="Paley R.K."/>
            <person name="Rimmer G."/>
            <person name="Ryder D."/>
            <person name="Hooper P."/>
            <person name="Stone D."/>
            <person name="Feist S.W."/>
        </authorList>
    </citation>
    <scope>NUCLEOTIDE SEQUENCE</scope>
</reference>
<organism evidence="2">
    <name type="scientific">invertebrate metagenome</name>
    <dbReference type="NCBI Taxonomy" id="1711999"/>
    <lineage>
        <taxon>unclassified sequences</taxon>
        <taxon>metagenomes</taxon>
        <taxon>organismal metagenomes</taxon>
    </lineage>
</organism>
<dbReference type="InterPro" id="IPR013216">
    <property type="entry name" value="Methyltransf_11"/>
</dbReference>
<feature type="domain" description="Methyltransferase type 11" evidence="1">
    <location>
        <begin position="83"/>
        <end position="134"/>
    </location>
</feature>
<accession>A0A2H9T728</accession>
<evidence type="ECO:0000313" key="2">
    <source>
        <dbReference type="EMBL" id="PJE79035.1"/>
    </source>
</evidence>
<proteinExistence type="predicted"/>
<dbReference type="EMBL" id="NSIT01000103">
    <property type="protein sequence ID" value="PJE79035.1"/>
    <property type="molecule type" value="Genomic_DNA"/>
</dbReference>
<comment type="caution">
    <text evidence="2">The sequence shown here is derived from an EMBL/GenBank/DDBJ whole genome shotgun (WGS) entry which is preliminary data.</text>
</comment>
<protein>
    <recommendedName>
        <fullName evidence="1">Methyltransferase type 11 domain-containing protein</fullName>
    </recommendedName>
</protein>
<gene>
    <name evidence="2" type="ORF">CI610_01999</name>
</gene>
<dbReference type="AlphaFoldDB" id="A0A2H9T728"/>
<evidence type="ECO:0000259" key="1">
    <source>
        <dbReference type="Pfam" id="PF08241"/>
    </source>
</evidence>
<dbReference type="Pfam" id="PF08241">
    <property type="entry name" value="Methyltransf_11"/>
    <property type="match status" value="1"/>
</dbReference>